<gene>
    <name evidence="2" type="ORF">KIL84_004500</name>
</gene>
<feature type="region of interest" description="Disordered" evidence="1">
    <location>
        <begin position="78"/>
        <end position="112"/>
    </location>
</feature>
<evidence type="ECO:0000313" key="2">
    <source>
        <dbReference type="EMBL" id="KAH1183008.1"/>
    </source>
</evidence>
<dbReference type="AlphaFoldDB" id="A0A9D3XPI1"/>
<keyword evidence="3" id="KW-1185">Reference proteome</keyword>
<reference evidence="2" key="1">
    <citation type="submission" date="2021-09" db="EMBL/GenBank/DDBJ databases">
        <title>The genome of Mauremys mutica provides insights into the evolution of semi-aquatic lifestyle.</title>
        <authorList>
            <person name="Gong S."/>
            <person name="Gao Y."/>
        </authorList>
    </citation>
    <scope>NUCLEOTIDE SEQUENCE</scope>
    <source>
        <strain evidence="2">MM-2020</strain>
        <tissue evidence="2">Muscle</tissue>
    </source>
</reference>
<evidence type="ECO:0000313" key="3">
    <source>
        <dbReference type="Proteomes" id="UP000827986"/>
    </source>
</evidence>
<proteinExistence type="predicted"/>
<organism evidence="2 3">
    <name type="scientific">Mauremys mutica</name>
    <name type="common">yellowpond turtle</name>
    <dbReference type="NCBI Taxonomy" id="74926"/>
    <lineage>
        <taxon>Eukaryota</taxon>
        <taxon>Metazoa</taxon>
        <taxon>Chordata</taxon>
        <taxon>Craniata</taxon>
        <taxon>Vertebrata</taxon>
        <taxon>Euteleostomi</taxon>
        <taxon>Archelosauria</taxon>
        <taxon>Testudinata</taxon>
        <taxon>Testudines</taxon>
        <taxon>Cryptodira</taxon>
        <taxon>Durocryptodira</taxon>
        <taxon>Testudinoidea</taxon>
        <taxon>Geoemydidae</taxon>
        <taxon>Geoemydinae</taxon>
        <taxon>Mauremys</taxon>
    </lineage>
</organism>
<name>A0A9D3XPI1_9SAUR</name>
<dbReference type="EMBL" id="JAHDVG010000466">
    <property type="protein sequence ID" value="KAH1183008.1"/>
    <property type="molecule type" value="Genomic_DNA"/>
</dbReference>
<dbReference type="Proteomes" id="UP000827986">
    <property type="component" value="Unassembled WGS sequence"/>
</dbReference>
<protein>
    <submittedName>
        <fullName evidence="2">Uncharacterized protein</fullName>
    </submittedName>
</protein>
<sequence>MVPLCSHSFHRCPVPCSSAELPAGTLLLRPSPGSAYSWSWHHWASWAVSRAQGAPTGLSDIPGTLEQQGWVRPGVMRGDGTASCRGNSPASRQGGVPGPAASTSWGLGMRGL</sequence>
<evidence type="ECO:0000256" key="1">
    <source>
        <dbReference type="SAM" id="MobiDB-lite"/>
    </source>
</evidence>
<accession>A0A9D3XPI1</accession>
<comment type="caution">
    <text evidence="2">The sequence shown here is derived from an EMBL/GenBank/DDBJ whole genome shotgun (WGS) entry which is preliminary data.</text>
</comment>